<name>A0A645FS90_9ZZZZ</name>
<dbReference type="EMBL" id="VSSQ01063455">
    <property type="protein sequence ID" value="MPN16492.1"/>
    <property type="molecule type" value="Genomic_DNA"/>
</dbReference>
<accession>A0A645FS90</accession>
<dbReference type="AntiFam" id="ANF00007">
    <property type="entry name" value="Shadow ORF (opposite clpB)"/>
</dbReference>
<sequence length="128" mass="14761">MVVIFVLRPDALENDQRLFRCRFIHAHGLESAFQCRVFLDSAVLIQRCGADQLQFASREGRLQDVACIHASLSISCANDFVDFIDEEDDLFVRPDFIHQLLHPFFELAADAGSLNERDDVQTDYFFFQ</sequence>
<organism evidence="1">
    <name type="scientific">bioreactor metagenome</name>
    <dbReference type="NCBI Taxonomy" id="1076179"/>
    <lineage>
        <taxon>unclassified sequences</taxon>
        <taxon>metagenomes</taxon>
        <taxon>ecological metagenomes</taxon>
    </lineage>
</organism>
<dbReference type="AlphaFoldDB" id="A0A645FS90"/>
<evidence type="ECO:0000313" key="1">
    <source>
        <dbReference type="EMBL" id="MPN16492.1"/>
    </source>
</evidence>
<comment type="caution">
    <text evidence="1">The sequence shown here is derived from an EMBL/GenBank/DDBJ whole genome shotgun (WGS) entry which is preliminary data.</text>
</comment>
<gene>
    <name evidence="1" type="ORF">SDC9_163836</name>
</gene>
<proteinExistence type="predicted"/>
<protein>
    <submittedName>
        <fullName evidence="1">Uncharacterized protein</fullName>
    </submittedName>
</protein>
<reference evidence="1" key="1">
    <citation type="submission" date="2019-08" db="EMBL/GenBank/DDBJ databases">
        <authorList>
            <person name="Kucharzyk K."/>
            <person name="Murdoch R.W."/>
            <person name="Higgins S."/>
            <person name="Loffler F."/>
        </authorList>
    </citation>
    <scope>NUCLEOTIDE SEQUENCE</scope>
</reference>